<geneLocation type="plasmid" evidence="1">
    <name>pVPS92-VEB</name>
</geneLocation>
<organism evidence="1">
    <name type="scientific">Vibrio parahaemolyticus</name>
    <dbReference type="NCBI Taxonomy" id="670"/>
    <lineage>
        <taxon>Bacteria</taxon>
        <taxon>Pseudomonadati</taxon>
        <taxon>Pseudomonadota</taxon>
        <taxon>Gammaproteobacteria</taxon>
        <taxon>Vibrionales</taxon>
        <taxon>Vibrionaceae</taxon>
        <taxon>Vibrio</taxon>
    </lineage>
</organism>
<accession>A0A1B1LRI9</accession>
<name>A0A1B1LRI9_VIBPH</name>
<evidence type="ECO:0000313" key="1">
    <source>
        <dbReference type="EMBL" id="ANS55652.1"/>
    </source>
</evidence>
<protein>
    <submittedName>
        <fullName evidence="1">Uncharacterized protein</fullName>
    </submittedName>
</protein>
<sequence>MTNQLLSVAVNSFRPTAPTEALIDDFKTSARTSIARRTPSAPLKQLLAAGLINGSVLNYGKGRTNKDSDAINKVAFCHDYDYVYAPYPELLGNSYDTVFSAFVVNTLPPAARDHVWRQMASVCKGKAYIAARSSTDRGLKGVREKDGLRTSINTFQKGYEVNELKEEALRYFASVREIPTRGAFRLVECSHGSLEVTGNFTQLSLVQKINVEQSHRTAQKSQEVI</sequence>
<reference evidence="1" key="1">
    <citation type="journal article" date="2016" name="Antimicrob. Agents Chemother.">
        <title>Genetic Characterization of a blaVEB-2-carrying plasmid in Vibrio parahaemolyticus.</title>
        <authorList>
            <person name="Li R."/>
            <person name="Ye L."/>
            <person name="Zheng Z."/>
            <person name="Chan E.W."/>
            <person name="Chen S."/>
        </authorList>
    </citation>
    <scope>NUCLEOTIDE SEQUENCE</scope>
    <source>
        <strain evidence="1">VPS92</strain>
        <plasmid evidence="1">pVPS92-VEB</plasmid>
    </source>
</reference>
<dbReference type="AlphaFoldDB" id="A0A1B1LRI9"/>
<dbReference type="EMBL" id="KU356480">
    <property type="protein sequence ID" value="ANS55652.1"/>
    <property type="molecule type" value="Genomic_DNA"/>
</dbReference>
<dbReference type="RefSeq" id="WP_017190489.1">
    <property type="nucleotide sequence ID" value="NZ_JAESOU010000012.1"/>
</dbReference>
<keyword evidence="1" id="KW-0614">Plasmid</keyword>
<proteinExistence type="predicted"/>